<evidence type="ECO:0000259" key="7">
    <source>
        <dbReference type="Pfam" id="PF01979"/>
    </source>
</evidence>
<evidence type="ECO:0000259" key="8">
    <source>
        <dbReference type="Pfam" id="PF13382"/>
    </source>
</evidence>
<dbReference type="EC" id="3.5.4.2" evidence="2 6"/>
<comment type="cofactor">
    <cofactor evidence="6">
        <name>Mn(2+)</name>
        <dbReference type="ChEBI" id="CHEBI:29035"/>
    </cofactor>
</comment>
<feature type="domain" description="Amidohydrolase-related" evidence="7">
    <location>
        <begin position="71"/>
        <end position="354"/>
    </location>
</feature>
<reference evidence="9 10" key="1">
    <citation type="submission" date="2021-03" db="EMBL/GenBank/DDBJ databases">
        <title>Genomic Encyclopedia of Type Strains, Phase IV (KMG-IV): sequencing the most valuable type-strain genomes for metagenomic binning, comparative biology and taxonomic classification.</title>
        <authorList>
            <person name="Goeker M."/>
        </authorList>
    </citation>
    <scope>NUCLEOTIDE SEQUENCE [LARGE SCALE GENOMIC DNA]</scope>
    <source>
        <strain evidence="9 10">DSM 26048</strain>
    </source>
</reference>
<sequence length="592" mass="63399">MKISEPSGTKWSRKIAAAAKRELADIVIINGRIIDVFNQTIISGDVAITDGLIVGIGEYEGHVTIDAKDRFICPGFIDGHVHIESAMLPPNEFAKVVLPHGVTTVIADPHEIANVCGEAGLDYMIASSEDIPLEVYFMLPSCVPATPFENAGARLDAEQLAPYYKHGRVLGLGEVMNAPAVISGEAAMLDKLISASSQGKLIDGHAAGLHADAINVYMTADIRTDHECTEPAEVLDRLSRGMYVMLREGSAAKNLKQLSKAVNSKNARRCLFVTDDRHLDDLMEEGSIDHCVRLAIAEGIEPLLAIQMATLNAAECFGLRNKGAIAPGYAADLIFLHQLEEVTISQVYKAGKLVADEGEFLESCTPSPAVQAPMGLMDSIRMLPVSGQDLQITFQNIPAVANIIEIIPNSILTRHLVEEVDIADTADTGGGRRFQPSTVKDQLKMIVVERHKATGNVGVGILKGLGIASGAIVSTIAHDSHNVVAAGTNDADLLLGLHTIQEIKGGIVVIDKGKVLASLSLPVAGLLSDQDHRLVSKQLTALNDALRSIGFQGDFNPFLTLSFLALPVIPEIKLTDRGLFHVRNFEPIGVEV</sequence>
<proteinExistence type="inferred from homology"/>
<dbReference type="InterPro" id="IPR032466">
    <property type="entry name" value="Metal_Hydrolase"/>
</dbReference>
<gene>
    <name evidence="6" type="primary">ade</name>
    <name evidence="9" type="ORF">J2Z66_008284</name>
</gene>
<evidence type="ECO:0000256" key="2">
    <source>
        <dbReference type="ARBA" id="ARBA00012782"/>
    </source>
</evidence>
<name>A0ABS4J9W3_9BACL</name>
<dbReference type="InterPro" id="IPR006680">
    <property type="entry name" value="Amidohydro-rel"/>
</dbReference>
<dbReference type="NCBIfam" id="TIGR01178">
    <property type="entry name" value="ade"/>
    <property type="match status" value="1"/>
</dbReference>
<dbReference type="PANTHER" id="PTHR11113">
    <property type="entry name" value="N-ACETYLGLUCOSAMINE-6-PHOSPHATE DEACETYLASE"/>
    <property type="match status" value="1"/>
</dbReference>
<evidence type="ECO:0000256" key="4">
    <source>
        <dbReference type="ARBA" id="ARBA00023211"/>
    </source>
</evidence>
<dbReference type="Gene3D" id="2.30.40.10">
    <property type="entry name" value="Urease, subunit C, domain 1"/>
    <property type="match status" value="1"/>
</dbReference>
<protein>
    <recommendedName>
        <fullName evidence="2 6">Adenine deaminase</fullName>
        <shortName evidence="6">Adenase</shortName>
        <shortName evidence="6">Adenine aminase</shortName>
        <ecNumber evidence="2 6">3.5.4.2</ecNumber>
    </recommendedName>
</protein>
<dbReference type="CDD" id="cd01295">
    <property type="entry name" value="AdeC"/>
    <property type="match status" value="1"/>
</dbReference>
<dbReference type="Gene3D" id="3.20.20.140">
    <property type="entry name" value="Metal-dependent hydrolases"/>
    <property type="match status" value="1"/>
</dbReference>
<evidence type="ECO:0000256" key="5">
    <source>
        <dbReference type="ARBA" id="ARBA00047720"/>
    </source>
</evidence>
<dbReference type="Proteomes" id="UP001519287">
    <property type="component" value="Unassembled WGS sequence"/>
</dbReference>
<dbReference type="InterPro" id="IPR011059">
    <property type="entry name" value="Metal-dep_hydrolase_composite"/>
</dbReference>
<dbReference type="RefSeq" id="WP_209979268.1">
    <property type="nucleotide sequence ID" value="NZ_JAGGLB010000053.1"/>
</dbReference>
<dbReference type="SUPFAM" id="SSF51338">
    <property type="entry name" value="Composite domain of metallo-dependent hydrolases"/>
    <property type="match status" value="1"/>
</dbReference>
<dbReference type="PANTHER" id="PTHR11113:SF2">
    <property type="entry name" value="ADENINE DEAMINASE"/>
    <property type="match status" value="1"/>
</dbReference>
<evidence type="ECO:0000256" key="3">
    <source>
        <dbReference type="ARBA" id="ARBA00022801"/>
    </source>
</evidence>
<feature type="domain" description="Adenine deaminase C-terminal" evidence="8">
    <location>
        <begin position="431"/>
        <end position="586"/>
    </location>
</feature>
<evidence type="ECO:0000313" key="9">
    <source>
        <dbReference type="EMBL" id="MBP1996636.1"/>
    </source>
</evidence>
<comment type="similarity">
    <text evidence="1 6">Belongs to the metallo-dependent hydrolases superfamily. Adenine deaminase family.</text>
</comment>
<keyword evidence="10" id="KW-1185">Reference proteome</keyword>
<dbReference type="InterPro" id="IPR006679">
    <property type="entry name" value="Adenine_deam"/>
</dbReference>
<dbReference type="InterPro" id="IPR026912">
    <property type="entry name" value="Adenine_deam_C"/>
</dbReference>
<keyword evidence="3 6" id="KW-0378">Hydrolase</keyword>
<accession>A0ABS4J9W3</accession>
<dbReference type="EMBL" id="JAGGLB010000053">
    <property type="protein sequence ID" value="MBP1996636.1"/>
    <property type="molecule type" value="Genomic_DNA"/>
</dbReference>
<dbReference type="Pfam" id="PF13382">
    <property type="entry name" value="Adenine_deam_C"/>
    <property type="match status" value="1"/>
</dbReference>
<comment type="catalytic activity">
    <reaction evidence="5 6">
        <text>adenine + H2O + H(+) = hypoxanthine + NH4(+)</text>
        <dbReference type="Rhea" id="RHEA:23688"/>
        <dbReference type="ChEBI" id="CHEBI:15377"/>
        <dbReference type="ChEBI" id="CHEBI:15378"/>
        <dbReference type="ChEBI" id="CHEBI:16708"/>
        <dbReference type="ChEBI" id="CHEBI:17368"/>
        <dbReference type="ChEBI" id="CHEBI:28938"/>
        <dbReference type="EC" id="3.5.4.2"/>
    </reaction>
</comment>
<dbReference type="SUPFAM" id="SSF51556">
    <property type="entry name" value="Metallo-dependent hydrolases"/>
    <property type="match status" value="1"/>
</dbReference>
<organism evidence="9 10">
    <name type="scientific">Paenibacillus eucommiae</name>
    <dbReference type="NCBI Taxonomy" id="1355755"/>
    <lineage>
        <taxon>Bacteria</taxon>
        <taxon>Bacillati</taxon>
        <taxon>Bacillota</taxon>
        <taxon>Bacilli</taxon>
        <taxon>Bacillales</taxon>
        <taxon>Paenibacillaceae</taxon>
        <taxon>Paenibacillus</taxon>
    </lineage>
</organism>
<dbReference type="HAMAP" id="MF_01518">
    <property type="entry name" value="Adenine_deamin"/>
    <property type="match status" value="1"/>
</dbReference>
<dbReference type="GO" id="GO:0000034">
    <property type="term" value="F:adenine deaminase activity"/>
    <property type="evidence" value="ECO:0007669"/>
    <property type="project" value="UniProtKB-EC"/>
</dbReference>
<keyword evidence="4 6" id="KW-0464">Manganese</keyword>
<evidence type="ECO:0000313" key="10">
    <source>
        <dbReference type="Proteomes" id="UP001519287"/>
    </source>
</evidence>
<dbReference type="Pfam" id="PF01979">
    <property type="entry name" value="Amidohydro_1"/>
    <property type="match status" value="1"/>
</dbReference>
<evidence type="ECO:0000256" key="1">
    <source>
        <dbReference type="ARBA" id="ARBA00006773"/>
    </source>
</evidence>
<comment type="caution">
    <text evidence="9">The sequence shown here is derived from an EMBL/GenBank/DDBJ whole genome shotgun (WGS) entry which is preliminary data.</text>
</comment>
<evidence type="ECO:0000256" key="6">
    <source>
        <dbReference type="HAMAP-Rule" id="MF_01518"/>
    </source>
</evidence>